<evidence type="ECO:0000256" key="1">
    <source>
        <dbReference type="SAM" id="Coils"/>
    </source>
</evidence>
<evidence type="ECO:0000256" key="2">
    <source>
        <dbReference type="SAM" id="SignalP"/>
    </source>
</evidence>
<reference evidence="3 4" key="2">
    <citation type="submission" date="2019-05" db="EMBL/GenBank/DDBJ databases">
        <authorList>
            <person name="Suflita J.M."/>
            <person name="Marks C.R."/>
        </authorList>
    </citation>
    <scope>NUCLEOTIDE SEQUENCE [LARGE SCALE GENOMIC DNA]</scope>
    <source>
        <strain evidence="3 4">ALDC</strain>
    </source>
</reference>
<name>A0A4P8L034_9BACT</name>
<evidence type="ECO:0000313" key="4">
    <source>
        <dbReference type="Proteomes" id="UP000298602"/>
    </source>
</evidence>
<dbReference type="AlphaFoldDB" id="A0A4P8L034"/>
<organism evidence="3 4">
    <name type="scientific">Desulfoglaeba alkanexedens ALDC</name>
    <dbReference type="NCBI Taxonomy" id="980445"/>
    <lineage>
        <taxon>Bacteria</taxon>
        <taxon>Pseudomonadati</taxon>
        <taxon>Thermodesulfobacteriota</taxon>
        <taxon>Syntrophobacteria</taxon>
        <taxon>Syntrophobacterales</taxon>
        <taxon>Syntrophobacteraceae</taxon>
        <taxon>Desulfoglaeba</taxon>
    </lineage>
</organism>
<dbReference type="RefSeq" id="WP_137423165.1">
    <property type="nucleotide sequence ID" value="NZ_CP040098.1"/>
</dbReference>
<gene>
    <name evidence="3" type="ORF">FDQ92_02710</name>
</gene>
<feature type="chain" id="PRO_5020192355" description="Gamma-glutamyltranspeptidase" evidence="2">
    <location>
        <begin position="23"/>
        <end position="86"/>
    </location>
</feature>
<keyword evidence="1" id="KW-0175">Coiled coil</keyword>
<sequence>MKRMLALLFVVALSFTVISGCASQSAVKQLQADRDAMMQRMDALEQKQIDTAKDCEDAARRAEAAADRAEAMADKCESIFMKQMKK</sequence>
<keyword evidence="2" id="KW-0732">Signal</keyword>
<proteinExistence type="predicted"/>
<dbReference type="KEGG" id="dax:FDQ92_02710"/>
<feature type="signal peptide" evidence="2">
    <location>
        <begin position="1"/>
        <end position="22"/>
    </location>
</feature>
<protein>
    <recommendedName>
        <fullName evidence="5">Gamma-glutamyltranspeptidase</fullName>
    </recommendedName>
</protein>
<dbReference type="EMBL" id="CP040098">
    <property type="protein sequence ID" value="QCQ21196.1"/>
    <property type="molecule type" value="Genomic_DNA"/>
</dbReference>
<dbReference type="PROSITE" id="PS51257">
    <property type="entry name" value="PROKAR_LIPOPROTEIN"/>
    <property type="match status" value="1"/>
</dbReference>
<dbReference type="Proteomes" id="UP000298602">
    <property type="component" value="Chromosome"/>
</dbReference>
<dbReference type="OrthoDB" id="5523621at2"/>
<accession>A0A4P8L034</accession>
<feature type="coiled-coil region" evidence="1">
    <location>
        <begin position="27"/>
        <end position="79"/>
    </location>
</feature>
<keyword evidence="4" id="KW-1185">Reference proteome</keyword>
<evidence type="ECO:0008006" key="5">
    <source>
        <dbReference type="Google" id="ProtNLM"/>
    </source>
</evidence>
<reference evidence="3 4" key="1">
    <citation type="submission" date="2019-05" db="EMBL/GenBank/DDBJ databases">
        <title>The Complete Genome Sequence of the n-alkane-degrading Desulfoglaeba alkanexedens ALDC reveals multiple alkylsuccinate synthase gene clusters.</title>
        <authorList>
            <person name="Callaghan A.V."/>
            <person name="Davidova I.A."/>
            <person name="Duncan K.E."/>
            <person name="Morris B."/>
            <person name="McInerney M.J."/>
        </authorList>
    </citation>
    <scope>NUCLEOTIDE SEQUENCE [LARGE SCALE GENOMIC DNA]</scope>
    <source>
        <strain evidence="3 4">ALDC</strain>
    </source>
</reference>
<evidence type="ECO:0000313" key="3">
    <source>
        <dbReference type="EMBL" id="QCQ21196.1"/>
    </source>
</evidence>